<protein>
    <recommendedName>
        <fullName evidence="3">Endonuclease/exonuclease/phosphatase domain-containing protein</fullName>
    </recommendedName>
</protein>
<keyword evidence="2" id="KW-1185">Reference proteome</keyword>
<gene>
    <name evidence="1" type="ORF">NDU88_009834</name>
</gene>
<dbReference type="Proteomes" id="UP001066276">
    <property type="component" value="Chromosome 7"/>
</dbReference>
<sequence length="226" mass="24980">MTGSRLPPLLNGGCTQRWQASLRPSGTGPRPVPGTLNLQQAIPWPPSITKPRPSTTLTLNVSVPAARISYGHPLTFFLSELQPQFQPQQTAGTPETTEACHNLSNCLLLNIRSLHKHTNQLWDLINFARPDIAFLTETWTNPISRPDIAITIPDGYNILRKDRPSSLGGGLVIIHNFSLRITVNTKEHCTTIEHPYFLIHGTHNSSLRGTWSTESTAHAQHALTPL</sequence>
<dbReference type="AlphaFoldDB" id="A0AAV7PTB7"/>
<evidence type="ECO:0000313" key="1">
    <source>
        <dbReference type="EMBL" id="KAJ1131498.1"/>
    </source>
</evidence>
<dbReference type="InterPro" id="IPR036691">
    <property type="entry name" value="Endo/exonu/phosph_ase_sf"/>
</dbReference>
<dbReference type="Gene3D" id="3.60.10.10">
    <property type="entry name" value="Endonuclease/exonuclease/phosphatase"/>
    <property type="match status" value="1"/>
</dbReference>
<dbReference type="SUPFAM" id="SSF56219">
    <property type="entry name" value="DNase I-like"/>
    <property type="match status" value="1"/>
</dbReference>
<dbReference type="EMBL" id="JANPWB010000011">
    <property type="protein sequence ID" value="KAJ1131498.1"/>
    <property type="molecule type" value="Genomic_DNA"/>
</dbReference>
<proteinExistence type="predicted"/>
<accession>A0AAV7PTB7</accession>
<comment type="caution">
    <text evidence="1">The sequence shown here is derived from an EMBL/GenBank/DDBJ whole genome shotgun (WGS) entry which is preliminary data.</text>
</comment>
<reference evidence="1" key="1">
    <citation type="journal article" date="2022" name="bioRxiv">
        <title>Sequencing and chromosome-scale assembly of the giantPleurodeles waltlgenome.</title>
        <authorList>
            <person name="Brown T."/>
            <person name="Elewa A."/>
            <person name="Iarovenko S."/>
            <person name="Subramanian E."/>
            <person name="Araus A.J."/>
            <person name="Petzold A."/>
            <person name="Susuki M."/>
            <person name="Suzuki K.-i.T."/>
            <person name="Hayashi T."/>
            <person name="Toyoda A."/>
            <person name="Oliveira C."/>
            <person name="Osipova E."/>
            <person name="Leigh N.D."/>
            <person name="Simon A."/>
            <person name="Yun M.H."/>
        </authorList>
    </citation>
    <scope>NUCLEOTIDE SEQUENCE</scope>
    <source>
        <strain evidence="1">20211129_DDA</strain>
        <tissue evidence="1">Liver</tissue>
    </source>
</reference>
<evidence type="ECO:0000313" key="2">
    <source>
        <dbReference type="Proteomes" id="UP001066276"/>
    </source>
</evidence>
<name>A0AAV7PTB7_PLEWA</name>
<evidence type="ECO:0008006" key="3">
    <source>
        <dbReference type="Google" id="ProtNLM"/>
    </source>
</evidence>
<organism evidence="1 2">
    <name type="scientific">Pleurodeles waltl</name>
    <name type="common">Iberian ribbed newt</name>
    <dbReference type="NCBI Taxonomy" id="8319"/>
    <lineage>
        <taxon>Eukaryota</taxon>
        <taxon>Metazoa</taxon>
        <taxon>Chordata</taxon>
        <taxon>Craniata</taxon>
        <taxon>Vertebrata</taxon>
        <taxon>Euteleostomi</taxon>
        <taxon>Amphibia</taxon>
        <taxon>Batrachia</taxon>
        <taxon>Caudata</taxon>
        <taxon>Salamandroidea</taxon>
        <taxon>Salamandridae</taxon>
        <taxon>Pleurodelinae</taxon>
        <taxon>Pleurodeles</taxon>
    </lineage>
</organism>